<proteinExistence type="predicted"/>
<dbReference type="Proteomes" id="UP000326924">
    <property type="component" value="Unassembled WGS sequence"/>
</dbReference>
<dbReference type="PROSITE" id="PS50115">
    <property type="entry name" value="ARFGAP"/>
    <property type="match status" value="1"/>
</dbReference>
<dbReference type="GO" id="GO:0000139">
    <property type="term" value="C:Golgi membrane"/>
    <property type="evidence" value="ECO:0007669"/>
    <property type="project" value="TreeGrafter"/>
</dbReference>
<keyword evidence="4" id="KW-0862">Zinc</keyword>
<evidence type="ECO:0000259" key="7">
    <source>
        <dbReference type="PROSITE" id="PS50115"/>
    </source>
</evidence>
<name>A0A5J5FA25_9PEZI</name>
<keyword evidence="2" id="KW-0479">Metal-binding</keyword>
<keyword evidence="1" id="KW-0343">GTPase activation</keyword>
<feature type="domain" description="Arf-GAP" evidence="7">
    <location>
        <begin position="12"/>
        <end position="129"/>
    </location>
</feature>
<protein>
    <recommendedName>
        <fullName evidence="7">Arf-GAP domain-containing protein</fullName>
    </recommendedName>
</protein>
<dbReference type="PANTHER" id="PTHR46395">
    <property type="entry name" value="ADP-RIBOSYLATION FACTOR GTPASE-ACTIVATING PROTEIN 1"/>
    <property type="match status" value="1"/>
</dbReference>
<dbReference type="InterPro" id="IPR037278">
    <property type="entry name" value="ARFGAP/RecO"/>
</dbReference>
<feature type="region of interest" description="Disordered" evidence="6">
    <location>
        <begin position="124"/>
        <end position="211"/>
    </location>
</feature>
<evidence type="ECO:0000313" key="9">
    <source>
        <dbReference type="Proteomes" id="UP000326924"/>
    </source>
</evidence>
<dbReference type="FunFam" id="1.10.220.150:FF:000014">
    <property type="entry name" value="ADP-ribosylation factor GTPase-activating protein"/>
    <property type="match status" value="1"/>
</dbReference>
<dbReference type="GO" id="GO:0030100">
    <property type="term" value="P:regulation of endocytosis"/>
    <property type="evidence" value="ECO:0007669"/>
    <property type="project" value="TreeGrafter"/>
</dbReference>
<dbReference type="SUPFAM" id="SSF57863">
    <property type="entry name" value="ArfGap/RecO-like zinc finger"/>
    <property type="match status" value="1"/>
</dbReference>
<reference evidence="8 9" key="1">
    <citation type="submission" date="2019-09" db="EMBL/GenBank/DDBJ databases">
        <title>Draft genome of the ectomycorrhizal ascomycete Sphaerosporella brunnea.</title>
        <authorList>
            <consortium name="DOE Joint Genome Institute"/>
            <person name="Benucci G.M."/>
            <person name="Marozzi G."/>
            <person name="Antonielli L."/>
            <person name="Sanchez S."/>
            <person name="Marco P."/>
            <person name="Wang X."/>
            <person name="Falini L.B."/>
            <person name="Barry K."/>
            <person name="Haridas S."/>
            <person name="Lipzen A."/>
            <person name="Labutti K."/>
            <person name="Grigoriev I.V."/>
            <person name="Murat C."/>
            <person name="Martin F."/>
            <person name="Albertini E."/>
            <person name="Donnini D."/>
            <person name="Bonito G."/>
        </authorList>
    </citation>
    <scope>NUCLEOTIDE SEQUENCE [LARGE SCALE GENOMIC DNA]</scope>
    <source>
        <strain evidence="8 9">Sb_GMNB300</strain>
    </source>
</reference>
<keyword evidence="9" id="KW-1185">Reference proteome</keyword>
<sequence length="354" mass="38294">MSKSWEIDPDTRRKLLEIQKRDGNNACCDCGAPAPQWASPKFGIFICLTCAGVHRGLGVHISFVRSVTMDAFKNEEIIRMEKGGNKKCQEFFEKSPEFHDAMTIGERYSSEFAEDYKEKLTADVEGKPWTKTPRALKPKPKSAPTASATPRSNTPLSSNASQKERNEAYFARLGSANESRPDHVPPSQGGKYTGFGSTPPPGSSNGGSALEDLTRDPVAALTKGWGFFTSQATRAAQIANEQVLKPTAAKLAEADLSKTAGYVQGVGRLGYENFSKFVEGPNATGRSRVEPENKDFWESFGEPAAATTAPPKPSALGTSAVKKPTGYSSANIANAVAPAKKEDDDWGNDDWDKF</sequence>
<dbReference type="InterPro" id="IPR038508">
    <property type="entry name" value="ArfGAP_dom_sf"/>
</dbReference>
<accession>A0A5J5FA25</accession>
<dbReference type="GO" id="GO:0008270">
    <property type="term" value="F:zinc ion binding"/>
    <property type="evidence" value="ECO:0007669"/>
    <property type="project" value="UniProtKB-KW"/>
</dbReference>
<feature type="compositionally biased region" description="Acidic residues" evidence="6">
    <location>
        <begin position="344"/>
        <end position="354"/>
    </location>
</feature>
<dbReference type="CDD" id="cd08830">
    <property type="entry name" value="ArfGap_ArfGap1"/>
    <property type="match status" value="1"/>
</dbReference>
<dbReference type="InterPro" id="IPR001164">
    <property type="entry name" value="ArfGAP_dom"/>
</dbReference>
<feature type="region of interest" description="Disordered" evidence="6">
    <location>
        <begin position="301"/>
        <end position="354"/>
    </location>
</feature>
<organism evidence="8 9">
    <name type="scientific">Sphaerosporella brunnea</name>
    <dbReference type="NCBI Taxonomy" id="1250544"/>
    <lineage>
        <taxon>Eukaryota</taxon>
        <taxon>Fungi</taxon>
        <taxon>Dikarya</taxon>
        <taxon>Ascomycota</taxon>
        <taxon>Pezizomycotina</taxon>
        <taxon>Pezizomycetes</taxon>
        <taxon>Pezizales</taxon>
        <taxon>Pyronemataceae</taxon>
        <taxon>Sphaerosporella</taxon>
    </lineage>
</organism>
<dbReference type="OrthoDB" id="983479at2759"/>
<comment type="caution">
    <text evidence="8">The sequence shown here is derived from an EMBL/GenBank/DDBJ whole genome shotgun (WGS) entry which is preliminary data.</text>
</comment>
<dbReference type="AlphaFoldDB" id="A0A5J5FA25"/>
<dbReference type="FunCoup" id="A0A5J5FA25">
    <property type="interactions" value="763"/>
</dbReference>
<dbReference type="SMART" id="SM00105">
    <property type="entry name" value="ArfGap"/>
    <property type="match status" value="1"/>
</dbReference>
<feature type="compositionally biased region" description="Polar residues" evidence="6">
    <location>
        <begin position="144"/>
        <end position="161"/>
    </location>
</feature>
<dbReference type="Gene3D" id="1.10.220.150">
    <property type="entry name" value="Arf GTPase activating protein"/>
    <property type="match status" value="1"/>
</dbReference>
<evidence type="ECO:0000256" key="4">
    <source>
        <dbReference type="ARBA" id="ARBA00022833"/>
    </source>
</evidence>
<evidence type="ECO:0000256" key="1">
    <source>
        <dbReference type="ARBA" id="ARBA00022468"/>
    </source>
</evidence>
<evidence type="ECO:0000313" key="8">
    <source>
        <dbReference type="EMBL" id="KAA8913869.1"/>
    </source>
</evidence>
<dbReference type="EMBL" id="VXIS01000011">
    <property type="protein sequence ID" value="KAA8913869.1"/>
    <property type="molecule type" value="Genomic_DNA"/>
</dbReference>
<dbReference type="InParanoid" id="A0A5J5FA25"/>
<evidence type="ECO:0000256" key="3">
    <source>
        <dbReference type="ARBA" id="ARBA00022771"/>
    </source>
</evidence>
<dbReference type="Pfam" id="PF01412">
    <property type="entry name" value="ArfGap"/>
    <property type="match status" value="1"/>
</dbReference>
<evidence type="ECO:0000256" key="6">
    <source>
        <dbReference type="SAM" id="MobiDB-lite"/>
    </source>
</evidence>
<dbReference type="PRINTS" id="PR00405">
    <property type="entry name" value="REVINTRACTNG"/>
</dbReference>
<evidence type="ECO:0000256" key="5">
    <source>
        <dbReference type="PROSITE-ProRule" id="PRU00288"/>
    </source>
</evidence>
<dbReference type="PANTHER" id="PTHR46395:SF1">
    <property type="entry name" value="ADP-RIBOSYLATION FACTOR GTPASE-ACTIVATING PROTEIN 1"/>
    <property type="match status" value="1"/>
</dbReference>
<evidence type="ECO:0000256" key="2">
    <source>
        <dbReference type="ARBA" id="ARBA00022723"/>
    </source>
</evidence>
<dbReference type="GO" id="GO:0005096">
    <property type="term" value="F:GTPase activator activity"/>
    <property type="evidence" value="ECO:0007669"/>
    <property type="project" value="UniProtKB-KW"/>
</dbReference>
<keyword evidence="3 5" id="KW-0863">Zinc-finger</keyword>
<gene>
    <name evidence="8" type="ORF">FN846DRAFT_36711</name>
</gene>
<dbReference type="GO" id="GO:0032012">
    <property type="term" value="P:regulation of ARF protein signal transduction"/>
    <property type="evidence" value="ECO:0007669"/>
    <property type="project" value="TreeGrafter"/>
</dbReference>